<evidence type="ECO:0000313" key="2">
    <source>
        <dbReference type="EMBL" id="PPQ81528.1"/>
    </source>
</evidence>
<feature type="region of interest" description="Disordered" evidence="1">
    <location>
        <begin position="163"/>
        <end position="197"/>
    </location>
</feature>
<dbReference type="InParanoid" id="A0A409WSN9"/>
<protein>
    <submittedName>
        <fullName evidence="2">Uncharacterized protein</fullName>
    </submittedName>
</protein>
<feature type="compositionally biased region" description="Polar residues" evidence="1">
    <location>
        <begin position="234"/>
        <end position="243"/>
    </location>
</feature>
<accession>A0A409WSN9</accession>
<evidence type="ECO:0000256" key="1">
    <source>
        <dbReference type="SAM" id="MobiDB-lite"/>
    </source>
</evidence>
<dbReference type="OrthoDB" id="3129353at2759"/>
<proteinExistence type="predicted"/>
<name>A0A409WSN9_9AGAR</name>
<dbReference type="AlphaFoldDB" id="A0A409WSN9"/>
<evidence type="ECO:0000313" key="3">
    <source>
        <dbReference type="Proteomes" id="UP000284842"/>
    </source>
</evidence>
<keyword evidence="3" id="KW-1185">Reference proteome</keyword>
<dbReference type="Proteomes" id="UP000284842">
    <property type="component" value="Unassembled WGS sequence"/>
</dbReference>
<reference evidence="2 3" key="1">
    <citation type="journal article" date="2018" name="Evol. Lett.">
        <title>Horizontal gene cluster transfer increased hallucinogenic mushroom diversity.</title>
        <authorList>
            <person name="Reynolds H.T."/>
            <person name="Vijayakumar V."/>
            <person name="Gluck-Thaler E."/>
            <person name="Korotkin H.B."/>
            <person name="Matheny P.B."/>
            <person name="Slot J.C."/>
        </authorList>
    </citation>
    <scope>NUCLEOTIDE SEQUENCE [LARGE SCALE GENOMIC DNA]</scope>
    <source>
        <strain evidence="2 3">2629</strain>
    </source>
</reference>
<organism evidence="2 3">
    <name type="scientific">Panaeolus cyanescens</name>
    <dbReference type="NCBI Taxonomy" id="181874"/>
    <lineage>
        <taxon>Eukaryota</taxon>
        <taxon>Fungi</taxon>
        <taxon>Dikarya</taxon>
        <taxon>Basidiomycota</taxon>
        <taxon>Agaricomycotina</taxon>
        <taxon>Agaricomycetes</taxon>
        <taxon>Agaricomycetidae</taxon>
        <taxon>Agaricales</taxon>
        <taxon>Agaricineae</taxon>
        <taxon>Galeropsidaceae</taxon>
        <taxon>Panaeolus</taxon>
    </lineage>
</organism>
<sequence>MDHMYTFPFDEQTHRDAARLTSVANASLSPNPLVFPMGDPMPQPSLLQTDINTHISMNTLSNTVQYPIDNTFPMHQSNYGVDQLTSFNANTGYNGNNFMPMMPPTFDDFSMGFNVGASTMLNLYGQAEVPIYNAGAQSELVDDYAWVDPNYFKDWVDQHLDTPTPTPTPMPLPTTQTPIVNGRVQNGRISKPYPLPAVRQPYKAPKLKLSEVMHYSTHNNSSSPELKAMDHQKNNTASSSTTLEKLKEVETVSAHRTNTLTKPVPSISVASDHDDELEDELDFEYTSDQEPDKESPSGTGYIRCEWPRSDGKPCIKMLWVHVIPKDGKAFRGKGRKKAHNLK</sequence>
<gene>
    <name evidence="2" type="ORF">CVT24_000313</name>
</gene>
<comment type="caution">
    <text evidence="2">The sequence shown here is derived from an EMBL/GenBank/DDBJ whole genome shotgun (WGS) entry which is preliminary data.</text>
</comment>
<dbReference type="EMBL" id="NHTK01005267">
    <property type="protein sequence ID" value="PPQ81528.1"/>
    <property type="molecule type" value="Genomic_DNA"/>
</dbReference>
<feature type="region of interest" description="Disordered" evidence="1">
    <location>
        <begin position="215"/>
        <end position="276"/>
    </location>
</feature>